<proteinExistence type="predicted"/>
<dbReference type="Proteomes" id="UP000466442">
    <property type="component" value="Unassembled WGS sequence"/>
</dbReference>
<name>A0A8S9XJG3_APOLU</name>
<comment type="caution">
    <text evidence="1">The sequence shown here is derived from an EMBL/GenBank/DDBJ whole genome shotgun (WGS) entry which is preliminary data.</text>
</comment>
<accession>A0A8S9XJG3</accession>
<evidence type="ECO:0000313" key="1">
    <source>
        <dbReference type="EMBL" id="KAF6209152.1"/>
    </source>
</evidence>
<dbReference type="EMBL" id="WIXP02000006">
    <property type="protein sequence ID" value="KAF6209152.1"/>
    <property type="molecule type" value="Genomic_DNA"/>
</dbReference>
<keyword evidence="2" id="KW-1185">Reference proteome</keyword>
<sequence length="257" mass="28378">MKERPEVEVTPRSLRRAQLLGIDLGIPLIDELCGLSRPLCITSVLTGPLCITSSTRDEYKSRDPLNIIIQPTTTRLTTPTMTSSTSTNYMLTAYVVFLAVGAVVGQDRGVEVHGDVKKTNGQETQTLGASVFDQKTRLGVDGMRSGDYERGHVQIDRQLFSNADGTKSLNGHAGLSRDNFGNSAKNFGLGYADPKTSVNWDRTISGPLRTDTYNVERNFFRTNDGMGTIGGYAQHERNNFGMRDTQFGVRAGFRFRR</sequence>
<organism evidence="1 2">
    <name type="scientific">Apolygus lucorum</name>
    <name type="common">Small green plant bug</name>
    <name type="synonym">Lygocoris lucorum</name>
    <dbReference type="NCBI Taxonomy" id="248454"/>
    <lineage>
        <taxon>Eukaryota</taxon>
        <taxon>Metazoa</taxon>
        <taxon>Ecdysozoa</taxon>
        <taxon>Arthropoda</taxon>
        <taxon>Hexapoda</taxon>
        <taxon>Insecta</taxon>
        <taxon>Pterygota</taxon>
        <taxon>Neoptera</taxon>
        <taxon>Paraneoptera</taxon>
        <taxon>Hemiptera</taxon>
        <taxon>Heteroptera</taxon>
        <taxon>Panheteroptera</taxon>
        <taxon>Cimicomorpha</taxon>
        <taxon>Miridae</taxon>
        <taxon>Mirini</taxon>
        <taxon>Apolygus</taxon>
    </lineage>
</organism>
<dbReference type="AlphaFoldDB" id="A0A8S9XJG3"/>
<protein>
    <submittedName>
        <fullName evidence="1">Uncharacterized protein</fullName>
    </submittedName>
</protein>
<reference evidence="1" key="1">
    <citation type="journal article" date="2021" name="Mol. Ecol. Resour.">
        <title>Apolygus lucorum genome provides insights into omnivorousness and mesophyll feeding.</title>
        <authorList>
            <person name="Liu Y."/>
            <person name="Liu H."/>
            <person name="Wang H."/>
            <person name="Huang T."/>
            <person name="Liu B."/>
            <person name="Yang B."/>
            <person name="Yin L."/>
            <person name="Li B."/>
            <person name="Zhang Y."/>
            <person name="Zhang S."/>
            <person name="Jiang F."/>
            <person name="Zhang X."/>
            <person name="Ren Y."/>
            <person name="Wang B."/>
            <person name="Wang S."/>
            <person name="Lu Y."/>
            <person name="Wu K."/>
            <person name="Fan W."/>
            <person name="Wang G."/>
        </authorList>
    </citation>
    <scope>NUCLEOTIDE SEQUENCE</scope>
    <source>
        <strain evidence="1">12Hb</strain>
    </source>
</reference>
<gene>
    <name evidence="1" type="ORF">GE061_014896</name>
</gene>
<evidence type="ECO:0000313" key="2">
    <source>
        <dbReference type="Proteomes" id="UP000466442"/>
    </source>
</evidence>